<dbReference type="Proteomes" id="UP000319342">
    <property type="component" value="Chromosome"/>
</dbReference>
<gene>
    <name evidence="10" type="primary">bprV</name>
    <name evidence="10" type="ORF">Pla163_15560</name>
</gene>
<feature type="active site" description="Charge relay system" evidence="5">
    <location>
        <position position="255"/>
    </location>
</feature>
<dbReference type="InterPro" id="IPR015500">
    <property type="entry name" value="Peptidase_S8_subtilisin-rel"/>
</dbReference>
<comment type="similarity">
    <text evidence="1 5">Belongs to the peptidase S8 family.</text>
</comment>
<feature type="domain" description="Fervidolysin-like N-terminal prodomain" evidence="9">
    <location>
        <begin position="73"/>
        <end position="144"/>
    </location>
</feature>
<keyword evidence="3 5" id="KW-0378">Hydrolase</keyword>
<evidence type="ECO:0000256" key="1">
    <source>
        <dbReference type="ARBA" id="ARBA00011073"/>
    </source>
</evidence>
<evidence type="ECO:0000256" key="5">
    <source>
        <dbReference type="PROSITE-ProRule" id="PRU01240"/>
    </source>
</evidence>
<evidence type="ECO:0000259" key="9">
    <source>
        <dbReference type="Pfam" id="PF22148"/>
    </source>
</evidence>
<evidence type="ECO:0000256" key="4">
    <source>
        <dbReference type="ARBA" id="ARBA00022825"/>
    </source>
</evidence>
<dbReference type="InterPro" id="IPR050131">
    <property type="entry name" value="Peptidase_S8_subtilisin-like"/>
</dbReference>
<organism evidence="10 11">
    <name type="scientific">Rohdeia mirabilis</name>
    <dbReference type="NCBI Taxonomy" id="2528008"/>
    <lineage>
        <taxon>Bacteria</taxon>
        <taxon>Pseudomonadati</taxon>
        <taxon>Planctomycetota</taxon>
        <taxon>Planctomycetia</taxon>
        <taxon>Planctomycetia incertae sedis</taxon>
        <taxon>Rohdeia</taxon>
    </lineage>
</organism>
<name>A0A518CYZ4_9BACT</name>
<dbReference type="InterPro" id="IPR023828">
    <property type="entry name" value="Peptidase_S8_Ser-AS"/>
</dbReference>
<feature type="domain" description="Peptidase S8/S53" evidence="8">
    <location>
        <begin position="195"/>
        <end position="446"/>
    </location>
</feature>
<dbReference type="Pfam" id="PF00082">
    <property type="entry name" value="Peptidase_S8"/>
    <property type="match status" value="1"/>
</dbReference>
<evidence type="ECO:0000256" key="6">
    <source>
        <dbReference type="SAM" id="MobiDB-lite"/>
    </source>
</evidence>
<dbReference type="PRINTS" id="PR00723">
    <property type="entry name" value="SUBTILISIN"/>
</dbReference>
<dbReference type="InterPro" id="IPR054399">
    <property type="entry name" value="Fervidolysin-like_N_prodom"/>
</dbReference>
<accession>A0A518CYZ4</accession>
<dbReference type="GO" id="GO:0004252">
    <property type="term" value="F:serine-type endopeptidase activity"/>
    <property type="evidence" value="ECO:0007669"/>
    <property type="project" value="UniProtKB-UniRule"/>
</dbReference>
<dbReference type="InterPro" id="IPR000209">
    <property type="entry name" value="Peptidase_S8/S53_dom"/>
</dbReference>
<protein>
    <submittedName>
        <fullName evidence="10">Extracellular basic protease</fullName>
        <ecNumber evidence="10">3.4.21.-</ecNumber>
    </submittedName>
</protein>
<dbReference type="SUPFAM" id="SSF52743">
    <property type="entry name" value="Subtilisin-like"/>
    <property type="match status" value="1"/>
</dbReference>
<sequence length="719" mass="75736" precursor="true">MRALHLCALTLATPAVLALADGRLGQDVPPSRALDVQIQQGLRAADVATPSRFELEHRFATATSEQDVLLCGTTPYVVDHVIVQLGQETELELARMLLESPGLRVESCIFDSLGMFLLQITDETPVPAAIRRLGALEYVQYAAPDHLVKSRATTPNDPSWNQQWNMNNTGQTGGNNDDDIDAPQAWDRGTGSTDYAIAIVDGGMNINHQDLQPNRWVNSGEIANNNIDDDGNGYTDDRFGWDVYGNDDTIPNDQHGSHVAGISGARGNNNLGVAGVNWQVTLIPVAASGGTSTAVAGYNYVTKLRQDWINTGGTKGANIVATNSSFGIDFANCGSGAYAPWNAAYNAMGQLGILSCGATINQTVNVDSAGDVPTGCNSPYLISVTNTNNKDQLSFAGYGQNTIDLGAPGESIRSCSSGSSSYTTLSGTSMATPHVAGAVAWLHSVASQDFKDEFDADPAAMALVLKGMILDGVDVVPALNGDTVSGGRLNLNNSGDLVAAFDVPDPQPNLTIASTSPTQLEAVRVDMPTPVTITGSGFNGLTEVRLDGVVLTSFPPQYSVVSDTEMTVSIGARDTLGNALIELEDAGGTVSTSVIIRSNTSLVVDLEASDPSFIIQATGVRAFVGAPLTHYCWLTASLSNAPSILPGFVDLQLGNNFFDLYVLWEGSVNPAKGYRRFNSGGLGGYAIGTKIYLQAASVDFAAPAFPLFTSNLQVGTFLF</sequence>
<feature type="active site" description="Charge relay system" evidence="5">
    <location>
        <position position="429"/>
    </location>
</feature>
<evidence type="ECO:0000256" key="2">
    <source>
        <dbReference type="ARBA" id="ARBA00022670"/>
    </source>
</evidence>
<dbReference type="PANTHER" id="PTHR43806:SF11">
    <property type="entry name" value="CEREVISIN-RELATED"/>
    <property type="match status" value="1"/>
</dbReference>
<feature type="active site" description="Charge relay system" evidence="5">
    <location>
        <position position="201"/>
    </location>
</feature>
<dbReference type="Gene3D" id="3.40.50.200">
    <property type="entry name" value="Peptidase S8/S53 domain"/>
    <property type="match status" value="1"/>
</dbReference>
<dbReference type="InterPro" id="IPR013783">
    <property type="entry name" value="Ig-like_fold"/>
</dbReference>
<evidence type="ECO:0000313" key="10">
    <source>
        <dbReference type="EMBL" id="QDU84446.1"/>
    </source>
</evidence>
<keyword evidence="2 5" id="KW-0645">Protease</keyword>
<evidence type="ECO:0000256" key="7">
    <source>
        <dbReference type="SAM" id="SignalP"/>
    </source>
</evidence>
<keyword evidence="7" id="KW-0732">Signal</keyword>
<dbReference type="EC" id="3.4.21.-" evidence="10"/>
<dbReference type="EMBL" id="CP036290">
    <property type="protein sequence ID" value="QDU84446.1"/>
    <property type="molecule type" value="Genomic_DNA"/>
</dbReference>
<evidence type="ECO:0000259" key="8">
    <source>
        <dbReference type="Pfam" id="PF00082"/>
    </source>
</evidence>
<dbReference type="Gene3D" id="2.60.40.10">
    <property type="entry name" value="Immunoglobulins"/>
    <property type="match status" value="1"/>
</dbReference>
<dbReference type="Pfam" id="PF22148">
    <property type="entry name" value="Fervidolysin_NPro-like"/>
    <property type="match status" value="1"/>
</dbReference>
<keyword evidence="4 5" id="KW-0720">Serine protease</keyword>
<proteinExistence type="inferred from homology"/>
<feature type="chain" id="PRO_5021762506" evidence="7">
    <location>
        <begin position="21"/>
        <end position="719"/>
    </location>
</feature>
<dbReference type="PROSITE" id="PS51892">
    <property type="entry name" value="SUBTILASE"/>
    <property type="match status" value="1"/>
</dbReference>
<dbReference type="AlphaFoldDB" id="A0A518CYZ4"/>
<feature type="compositionally biased region" description="Low complexity" evidence="6">
    <location>
        <begin position="160"/>
        <end position="170"/>
    </location>
</feature>
<dbReference type="PANTHER" id="PTHR43806">
    <property type="entry name" value="PEPTIDASE S8"/>
    <property type="match status" value="1"/>
</dbReference>
<feature type="region of interest" description="Disordered" evidence="6">
    <location>
        <begin position="151"/>
        <end position="187"/>
    </location>
</feature>
<dbReference type="PROSITE" id="PS00138">
    <property type="entry name" value="SUBTILASE_SER"/>
    <property type="match status" value="1"/>
</dbReference>
<keyword evidence="11" id="KW-1185">Reference proteome</keyword>
<dbReference type="InterPro" id="IPR036852">
    <property type="entry name" value="Peptidase_S8/S53_dom_sf"/>
</dbReference>
<evidence type="ECO:0000313" key="11">
    <source>
        <dbReference type="Proteomes" id="UP000319342"/>
    </source>
</evidence>
<dbReference type="GO" id="GO:0006508">
    <property type="term" value="P:proteolysis"/>
    <property type="evidence" value="ECO:0007669"/>
    <property type="project" value="UniProtKB-KW"/>
</dbReference>
<dbReference type="RefSeq" id="WP_145185991.1">
    <property type="nucleotide sequence ID" value="NZ_CP036290.1"/>
</dbReference>
<feature type="signal peptide" evidence="7">
    <location>
        <begin position="1"/>
        <end position="20"/>
    </location>
</feature>
<reference evidence="10 11" key="1">
    <citation type="submission" date="2019-02" db="EMBL/GenBank/DDBJ databases">
        <title>Deep-cultivation of Planctomycetes and their phenomic and genomic characterization uncovers novel biology.</title>
        <authorList>
            <person name="Wiegand S."/>
            <person name="Jogler M."/>
            <person name="Boedeker C."/>
            <person name="Pinto D."/>
            <person name="Vollmers J."/>
            <person name="Rivas-Marin E."/>
            <person name="Kohn T."/>
            <person name="Peeters S.H."/>
            <person name="Heuer A."/>
            <person name="Rast P."/>
            <person name="Oberbeckmann S."/>
            <person name="Bunk B."/>
            <person name="Jeske O."/>
            <person name="Meyerdierks A."/>
            <person name="Storesund J.E."/>
            <person name="Kallscheuer N."/>
            <person name="Luecker S."/>
            <person name="Lage O.M."/>
            <person name="Pohl T."/>
            <person name="Merkel B.J."/>
            <person name="Hornburger P."/>
            <person name="Mueller R.-W."/>
            <person name="Bruemmer F."/>
            <person name="Labrenz M."/>
            <person name="Spormann A.M."/>
            <person name="Op den Camp H."/>
            <person name="Overmann J."/>
            <person name="Amann R."/>
            <person name="Jetten M.S.M."/>
            <person name="Mascher T."/>
            <person name="Medema M.H."/>
            <person name="Devos D.P."/>
            <person name="Kaster A.-K."/>
            <person name="Ovreas L."/>
            <person name="Rohde M."/>
            <person name="Galperin M.Y."/>
            <person name="Jogler C."/>
        </authorList>
    </citation>
    <scope>NUCLEOTIDE SEQUENCE [LARGE SCALE GENOMIC DNA]</scope>
    <source>
        <strain evidence="10 11">Pla163</strain>
    </source>
</reference>
<dbReference type="OrthoDB" id="252653at2"/>
<evidence type="ECO:0000256" key="3">
    <source>
        <dbReference type="ARBA" id="ARBA00022801"/>
    </source>
</evidence>